<dbReference type="SUPFAM" id="SSF50978">
    <property type="entry name" value="WD40 repeat-like"/>
    <property type="match status" value="1"/>
</dbReference>
<feature type="repeat" description="WD" evidence="7">
    <location>
        <begin position="168"/>
        <end position="208"/>
    </location>
</feature>
<dbReference type="PANTHER" id="PTHR19855:SF11">
    <property type="entry name" value="RIBOSOME BIOGENESIS PROTEIN WDR12"/>
    <property type="match status" value="1"/>
</dbReference>
<dbReference type="PRINTS" id="PR00320">
    <property type="entry name" value="GPROTEINBRPT"/>
</dbReference>
<dbReference type="SMART" id="SM00320">
    <property type="entry name" value="WD40"/>
    <property type="match status" value="5"/>
</dbReference>
<organism evidence="10 11">
    <name type="scientific">Zalerion maritima</name>
    <dbReference type="NCBI Taxonomy" id="339359"/>
    <lineage>
        <taxon>Eukaryota</taxon>
        <taxon>Fungi</taxon>
        <taxon>Dikarya</taxon>
        <taxon>Ascomycota</taxon>
        <taxon>Pezizomycotina</taxon>
        <taxon>Sordariomycetes</taxon>
        <taxon>Lulworthiomycetidae</taxon>
        <taxon>Lulworthiales</taxon>
        <taxon>Lulworthiaceae</taxon>
        <taxon>Zalerion</taxon>
    </lineage>
</organism>
<accession>A0AAD5RVG9</accession>
<dbReference type="EMBL" id="JAKWBI020000064">
    <property type="protein sequence ID" value="KAJ2904028.1"/>
    <property type="molecule type" value="Genomic_DNA"/>
</dbReference>
<evidence type="ECO:0000256" key="7">
    <source>
        <dbReference type="PROSITE-ProRule" id="PRU00221"/>
    </source>
</evidence>
<comment type="subcellular location">
    <subcellularLocation>
        <location evidence="6">Nucleus</location>
        <location evidence="6">Nucleolus</location>
    </subcellularLocation>
    <subcellularLocation>
        <location evidence="6">Nucleus</location>
        <location evidence="6">Nucleoplasm</location>
    </subcellularLocation>
</comment>
<dbReference type="InterPro" id="IPR028599">
    <property type="entry name" value="WDR12/Ytm1"/>
</dbReference>
<dbReference type="PANTHER" id="PTHR19855">
    <property type="entry name" value="WD40 REPEAT PROTEIN 12, 37"/>
    <property type="match status" value="1"/>
</dbReference>
<feature type="domain" description="NLE" evidence="9">
    <location>
        <begin position="11"/>
        <end position="77"/>
    </location>
</feature>
<keyword evidence="1 6" id="KW-0690">Ribosome biogenesis</keyword>
<name>A0AAD5RVG9_9PEZI</name>
<dbReference type="InterPro" id="IPR015943">
    <property type="entry name" value="WD40/YVTN_repeat-like_dom_sf"/>
</dbReference>
<feature type="repeat" description="WD" evidence="7">
    <location>
        <begin position="219"/>
        <end position="250"/>
    </location>
</feature>
<gene>
    <name evidence="6" type="primary">YTM1</name>
    <name evidence="10" type="ORF">MKZ38_008960</name>
</gene>
<dbReference type="GO" id="GO:0070545">
    <property type="term" value="C:PeBoW complex"/>
    <property type="evidence" value="ECO:0007669"/>
    <property type="project" value="TreeGrafter"/>
</dbReference>
<dbReference type="InterPro" id="IPR012972">
    <property type="entry name" value="NLE"/>
</dbReference>
<evidence type="ECO:0000313" key="11">
    <source>
        <dbReference type="Proteomes" id="UP001201980"/>
    </source>
</evidence>
<dbReference type="Pfam" id="PF08154">
    <property type="entry name" value="NLE"/>
    <property type="match status" value="1"/>
</dbReference>
<dbReference type="GO" id="GO:0000466">
    <property type="term" value="P:maturation of 5.8S rRNA from tricistronic rRNA transcript (SSU-rRNA, 5.8S rRNA, LSU-rRNA)"/>
    <property type="evidence" value="ECO:0007669"/>
    <property type="project" value="UniProtKB-UniRule"/>
</dbReference>
<dbReference type="Pfam" id="PF00400">
    <property type="entry name" value="WD40"/>
    <property type="match status" value="2"/>
</dbReference>
<evidence type="ECO:0000259" key="9">
    <source>
        <dbReference type="Pfam" id="PF08154"/>
    </source>
</evidence>
<evidence type="ECO:0000256" key="6">
    <source>
        <dbReference type="HAMAP-Rule" id="MF_03029"/>
    </source>
</evidence>
<evidence type="ECO:0000313" key="10">
    <source>
        <dbReference type="EMBL" id="KAJ2904028.1"/>
    </source>
</evidence>
<keyword evidence="3 7" id="KW-0853">WD repeat</keyword>
<keyword evidence="5 6" id="KW-0539">Nucleus</keyword>
<dbReference type="HAMAP" id="MF_03029">
    <property type="entry name" value="WDR12"/>
    <property type="match status" value="1"/>
</dbReference>
<dbReference type="Gene3D" id="2.130.10.10">
    <property type="entry name" value="YVTN repeat-like/Quinoprotein amine dehydrogenase"/>
    <property type="match status" value="1"/>
</dbReference>
<evidence type="ECO:0000256" key="3">
    <source>
        <dbReference type="ARBA" id="ARBA00022574"/>
    </source>
</evidence>
<comment type="similarity">
    <text evidence="6">Belongs to the WD repeat WDR12/YTM1 family.</text>
</comment>
<dbReference type="InterPro" id="IPR001680">
    <property type="entry name" value="WD40_rpt"/>
</dbReference>
<keyword evidence="11" id="KW-1185">Reference proteome</keyword>
<evidence type="ECO:0000256" key="4">
    <source>
        <dbReference type="ARBA" id="ARBA00022737"/>
    </source>
</evidence>
<dbReference type="AlphaFoldDB" id="A0AAD5RVG9"/>
<sequence>MASTNSSESSVRIFFSTNDPTLPLPAECSQINVPSDIGRYGLSRILNSSPMLNTTSPVPLDFLINGDFLRGSLSEYLSANGLSPETTVEVVYVRALVPPKFDKSFEHPDWVSSVDVLSATSPAAAWWPGKFSGGQEGDERVLSSSFDSLLRIWTPQGECIAATPAPDEGGHRMPVKSAKFLSPSRIASAGMDRTVRIWKYSEDNTSGIVAGSLKPALVLKGHMHPLTTLDVRGNKSRLLTADSGGSIGIWTSSKESAPAAPEEVSSSSSIAKRRKITTTAVNTAIRGPLSLNSHHSGSAVACFDSSDASVGYSGGFNDHLIRTLDLTTSTSVSSIPLTAPVTSLFSLSGSMAPVVAAGTASRRVILVDPREGGSSRTSVLTLKGHSNWVSGLAQCPPSSSASSEGSSGNGGSDYTLASASYDGSIMVWDLRAGGAQNAASNEDAGPVAKPVYVIDREAYRGKKRPLAGEGIKVFGLTWDEKCGIVSGGEDMKVQVDRWEV</sequence>
<comment type="function">
    <text evidence="6">Component of the NOP7 complex, which is required for maturation of the 25S and 5.8S ribosomal RNAs and formation of the 60S ribosome.</text>
</comment>
<dbReference type="InterPro" id="IPR020472">
    <property type="entry name" value="WD40_PAC1"/>
</dbReference>
<comment type="caution">
    <text evidence="10">The sequence shown here is derived from an EMBL/GenBank/DDBJ whole genome shotgun (WGS) entry which is preliminary data.</text>
</comment>
<evidence type="ECO:0000256" key="2">
    <source>
        <dbReference type="ARBA" id="ARBA00022552"/>
    </source>
</evidence>
<evidence type="ECO:0000256" key="8">
    <source>
        <dbReference type="SAM" id="MobiDB-lite"/>
    </source>
</evidence>
<feature type="repeat" description="WD" evidence="7">
    <location>
        <begin position="416"/>
        <end position="438"/>
    </location>
</feature>
<dbReference type="GO" id="GO:0005654">
    <property type="term" value="C:nucleoplasm"/>
    <property type="evidence" value="ECO:0007669"/>
    <property type="project" value="UniProtKB-SubCell"/>
</dbReference>
<comment type="subunit">
    <text evidence="6">Component of the NOP7 complex, composed of ERB1, NOP7 and YTM1. Within the NOP7 complex ERB1 appears to interact directly with NOP7 and YTM1. The NOP7 complex also associates with the 66S pre-ribosome.</text>
</comment>
<evidence type="ECO:0000256" key="5">
    <source>
        <dbReference type="ARBA" id="ARBA00023242"/>
    </source>
</evidence>
<proteinExistence type="inferred from homology"/>
<dbReference type="PROSITE" id="PS50082">
    <property type="entry name" value="WD_REPEATS_2"/>
    <property type="match status" value="3"/>
</dbReference>
<reference evidence="10" key="1">
    <citation type="submission" date="2022-07" db="EMBL/GenBank/DDBJ databases">
        <title>Draft genome sequence of Zalerion maritima ATCC 34329, a (micro)plastics degrading marine fungus.</title>
        <authorList>
            <person name="Paco A."/>
            <person name="Goncalves M.F.M."/>
            <person name="Rocha-Santos T.A.P."/>
            <person name="Alves A."/>
        </authorList>
    </citation>
    <scope>NUCLEOTIDE SEQUENCE</scope>
    <source>
        <strain evidence="10">ATCC 34329</strain>
    </source>
</reference>
<dbReference type="GO" id="GO:0000463">
    <property type="term" value="P:maturation of LSU-rRNA from tricistronic rRNA transcript (SSU-rRNA, 5.8S rRNA, LSU-rRNA)"/>
    <property type="evidence" value="ECO:0007669"/>
    <property type="project" value="UniProtKB-UniRule"/>
</dbReference>
<dbReference type="GO" id="GO:0043021">
    <property type="term" value="F:ribonucleoprotein complex binding"/>
    <property type="evidence" value="ECO:0007669"/>
    <property type="project" value="UniProtKB-UniRule"/>
</dbReference>
<dbReference type="Proteomes" id="UP001201980">
    <property type="component" value="Unassembled WGS sequence"/>
</dbReference>
<keyword evidence="2 6" id="KW-0698">rRNA processing</keyword>
<evidence type="ECO:0000256" key="1">
    <source>
        <dbReference type="ARBA" id="ARBA00022517"/>
    </source>
</evidence>
<dbReference type="InterPro" id="IPR036322">
    <property type="entry name" value="WD40_repeat_dom_sf"/>
</dbReference>
<keyword evidence="4" id="KW-0677">Repeat</keyword>
<feature type="region of interest" description="Disordered" evidence="8">
    <location>
        <begin position="251"/>
        <end position="272"/>
    </location>
</feature>
<dbReference type="GO" id="GO:0030687">
    <property type="term" value="C:preribosome, large subunit precursor"/>
    <property type="evidence" value="ECO:0007669"/>
    <property type="project" value="UniProtKB-UniRule"/>
</dbReference>
<feature type="compositionally biased region" description="Low complexity" evidence="8">
    <location>
        <begin position="252"/>
        <end position="269"/>
    </location>
</feature>
<protein>
    <recommendedName>
        <fullName evidence="6">Ribosome biogenesis protein YTM1</fullName>
    </recommendedName>
</protein>